<sequence length="241" mass="25906">MEFILTEEQQAFADSLDRLLVTSDTPAVNRAAAGGDSTAADTLWARLEQQGVGDPDLGPVEVAAVFEVLGRHAVPVPSAHFDATDLGVLANAAYLLGAGERLLADSVTYVKQRRQFGREIGSYQAIKHQLADVRIALDFARPLVFGAACAPGEQAVSAAKVGAYDAAYRASRAALQVHGAIGYTLECDISIWMQRVLDLKHLGGSPQWHRERILASLLARRNPTSATPKPDTRHAETRIPS</sequence>
<gene>
    <name evidence="5" type="ORF">Back2_27270</name>
</gene>
<dbReference type="AlphaFoldDB" id="A0A3G9IHA8"/>
<dbReference type="PANTHER" id="PTHR48083">
    <property type="entry name" value="MEDIUM-CHAIN SPECIFIC ACYL-COA DEHYDROGENASE, MITOCHONDRIAL-RELATED"/>
    <property type="match status" value="1"/>
</dbReference>
<dbReference type="InterPro" id="IPR050741">
    <property type="entry name" value="Acyl-CoA_dehydrogenase"/>
</dbReference>
<dbReference type="InterPro" id="IPR036250">
    <property type="entry name" value="AcylCo_DH-like_C"/>
</dbReference>
<accession>A0A3G9IHA8</accession>
<keyword evidence="6" id="KW-1185">Reference proteome</keyword>
<dbReference type="RefSeq" id="WP_125569742.1">
    <property type="nucleotide sequence ID" value="NZ_AP019307.1"/>
</dbReference>
<dbReference type="SUPFAM" id="SSF47203">
    <property type="entry name" value="Acyl-CoA dehydrogenase C-terminal domain-like"/>
    <property type="match status" value="1"/>
</dbReference>
<feature type="region of interest" description="Disordered" evidence="3">
    <location>
        <begin position="221"/>
        <end position="241"/>
    </location>
</feature>
<dbReference type="Gene3D" id="1.20.140.10">
    <property type="entry name" value="Butyryl-CoA Dehydrogenase, subunit A, domain 3"/>
    <property type="match status" value="1"/>
</dbReference>
<name>A0A3G9IHA8_9ACTN</name>
<protein>
    <recommendedName>
        <fullName evidence="4">Acyl-CoA dehydrogenase/oxidase C-terminal domain-containing protein</fullName>
    </recommendedName>
</protein>
<dbReference type="GO" id="GO:0005737">
    <property type="term" value="C:cytoplasm"/>
    <property type="evidence" value="ECO:0007669"/>
    <property type="project" value="TreeGrafter"/>
</dbReference>
<evidence type="ECO:0000313" key="6">
    <source>
        <dbReference type="Proteomes" id="UP000271573"/>
    </source>
</evidence>
<dbReference type="OrthoDB" id="7328575at2"/>
<evidence type="ECO:0000256" key="3">
    <source>
        <dbReference type="SAM" id="MobiDB-lite"/>
    </source>
</evidence>
<evidence type="ECO:0000256" key="1">
    <source>
        <dbReference type="ARBA" id="ARBA00022630"/>
    </source>
</evidence>
<evidence type="ECO:0000256" key="2">
    <source>
        <dbReference type="ARBA" id="ARBA00023002"/>
    </source>
</evidence>
<keyword evidence="2" id="KW-0560">Oxidoreductase</keyword>
<dbReference type="KEGG" id="nbe:Back2_27270"/>
<evidence type="ECO:0000313" key="5">
    <source>
        <dbReference type="EMBL" id="BBH18440.1"/>
    </source>
</evidence>
<feature type="domain" description="Acyl-CoA dehydrogenase/oxidase C-terminal" evidence="4">
    <location>
        <begin position="89"/>
        <end position="217"/>
    </location>
</feature>
<proteinExistence type="predicted"/>
<feature type="compositionally biased region" description="Basic and acidic residues" evidence="3">
    <location>
        <begin position="230"/>
        <end position="241"/>
    </location>
</feature>
<organism evidence="5 6">
    <name type="scientific">Nocardioides baekrokdamisoli</name>
    <dbReference type="NCBI Taxonomy" id="1804624"/>
    <lineage>
        <taxon>Bacteria</taxon>
        <taxon>Bacillati</taxon>
        <taxon>Actinomycetota</taxon>
        <taxon>Actinomycetes</taxon>
        <taxon>Propionibacteriales</taxon>
        <taxon>Nocardioidaceae</taxon>
        <taxon>Nocardioides</taxon>
    </lineage>
</organism>
<dbReference type="EMBL" id="AP019307">
    <property type="protein sequence ID" value="BBH18440.1"/>
    <property type="molecule type" value="Genomic_DNA"/>
</dbReference>
<reference evidence="5 6" key="1">
    <citation type="submission" date="2018-11" db="EMBL/GenBank/DDBJ databases">
        <title>Complete genome sequence of Nocardioides baekrokdamisoli strain KCTC 39748.</title>
        <authorList>
            <person name="Kang S.W."/>
            <person name="Lee K.C."/>
            <person name="Kim K.K."/>
            <person name="Kim J.S."/>
            <person name="Kim D.S."/>
            <person name="Ko S.H."/>
            <person name="Yang S.H."/>
            <person name="Shin Y.K."/>
            <person name="Lee J.S."/>
        </authorList>
    </citation>
    <scope>NUCLEOTIDE SEQUENCE [LARGE SCALE GENOMIC DNA]</scope>
    <source>
        <strain evidence="5 6">KCTC 39748</strain>
    </source>
</reference>
<dbReference type="InterPro" id="IPR009075">
    <property type="entry name" value="AcylCo_DH/oxidase_C"/>
</dbReference>
<dbReference type="GO" id="GO:0003995">
    <property type="term" value="F:acyl-CoA dehydrogenase activity"/>
    <property type="evidence" value="ECO:0007669"/>
    <property type="project" value="TreeGrafter"/>
</dbReference>
<dbReference type="Pfam" id="PF00441">
    <property type="entry name" value="Acyl-CoA_dh_1"/>
    <property type="match status" value="1"/>
</dbReference>
<dbReference type="GO" id="GO:0033539">
    <property type="term" value="P:fatty acid beta-oxidation using acyl-CoA dehydrogenase"/>
    <property type="evidence" value="ECO:0007669"/>
    <property type="project" value="TreeGrafter"/>
</dbReference>
<keyword evidence="1" id="KW-0285">Flavoprotein</keyword>
<evidence type="ECO:0000259" key="4">
    <source>
        <dbReference type="Pfam" id="PF00441"/>
    </source>
</evidence>
<dbReference type="PANTHER" id="PTHR48083:SF2">
    <property type="entry name" value="MEDIUM-CHAIN SPECIFIC ACYL-COA DEHYDROGENASE, MITOCHONDRIAL"/>
    <property type="match status" value="1"/>
</dbReference>
<dbReference type="Proteomes" id="UP000271573">
    <property type="component" value="Chromosome"/>
</dbReference>